<evidence type="ECO:0000256" key="2">
    <source>
        <dbReference type="ARBA" id="ARBA00022801"/>
    </source>
</evidence>
<dbReference type="SUPFAM" id="SSF52972">
    <property type="entry name" value="ITPase-like"/>
    <property type="match status" value="1"/>
</dbReference>
<proteinExistence type="inferred from homology"/>
<dbReference type="InterPro" id="IPR029001">
    <property type="entry name" value="ITPase-like_fam"/>
</dbReference>
<dbReference type="GO" id="GO:0036218">
    <property type="term" value="F:dTTP diphosphatase activity"/>
    <property type="evidence" value="ECO:0007669"/>
    <property type="project" value="RHEA"/>
</dbReference>
<comment type="catalytic activity">
    <reaction evidence="4">
        <text>dTTP + H2O = dTMP + diphosphate + H(+)</text>
        <dbReference type="Rhea" id="RHEA:28534"/>
        <dbReference type="ChEBI" id="CHEBI:15377"/>
        <dbReference type="ChEBI" id="CHEBI:15378"/>
        <dbReference type="ChEBI" id="CHEBI:33019"/>
        <dbReference type="ChEBI" id="CHEBI:37568"/>
        <dbReference type="ChEBI" id="CHEBI:63528"/>
        <dbReference type="EC" id="3.6.1.9"/>
    </reaction>
</comment>
<dbReference type="CDD" id="cd00555">
    <property type="entry name" value="Maf"/>
    <property type="match status" value="1"/>
</dbReference>
<dbReference type="EMBL" id="CP040098">
    <property type="protein sequence ID" value="QCQ23398.1"/>
    <property type="molecule type" value="Genomic_DNA"/>
</dbReference>
<reference evidence="5 6" key="2">
    <citation type="submission" date="2019-05" db="EMBL/GenBank/DDBJ databases">
        <authorList>
            <person name="Suflita J.M."/>
            <person name="Marks C.R."/>
        </authorList>
    </citation>
    <scope>NUCLEOTIDE SEQUENCE [LARGE SCALE GENOMIC DNA]</scope>
    <source>
        <strain evidence="5 6">ALDC</strain>
    </source>
</reference>
<comment type="cofactor">
    <cofactor evidence="1 4">
        <name>a divalent metal cation</name>
        <dbReference type="ChEBI" id="CHEBI:60240"/>
    </cofactor>
</comment>
<dbReference type="Pfam" id="PF02545">
    <property type="entry name" value="Maf"/>
    <property type="match status" value="1"/>
</dbReference>
<dbReference type="Proteomes" id="UP000298602">
    <property type="component" value="Chromosome"/>
</dbReference>
<feature type="site" description="Important for substrate specificity" evidence="4">
    <location>
        <position position="73"/>
    </location>
</feature>
<evidence type="ECO:0000256" key="1">
    <source>
        <dbReference type="ARBA" id="ARBA00001968"/>
    </source>
</evidence>
<protein>
    <recommendedName>
        <fullName evidence="4">dTTP/UTP pyrophosphatase</fullName>
        <shortName evidence="4">dTTPase/UTPase</shortName>
        <ecNumber evidence="4">3.6.1.9</ecNumber>
    </recommendedName>
    <alternativeName>
        <fullName evidence="4">Nucleoside triphosphate pyrophosphatase</fullName>
    </alternativeName>
    <alternativeName>
        <fullName evidence="4">Nucleotide pyrophosphatase</fullName>
        <shortName evidence="4">Nucleotide PPase</shortName>
    </alternativeName>
</protein>
<feature type="site" description="Important for substrate specificity" evidence="4">
    <location>
        <position position="16"/>
    </location>
</feature>
<dbReference type="OrthoDB" id="9807767at2"/>
<dbReference type="GO" id="GO:0036221">
    <property type="term" value="F:UTP diphosphatase activity"/>
    <property type="evidence" value="ECO:0007669"/>
    <property type="project" value="RHEA"/>
</dbReference>
<evidence type="ECO:0000313" key="6">
    <source>
        <dbReference type="Proteomes" id="UP000298602"/>
    </source>
</evidence>
<evidence type="ECO:0000313" key="5">
    <source>
        <dbReference type="EMBL" id="QCQ23398.1"/>
    </source>
</evidence>
<reference evidence="5 6" key="1">
    <citation type="submission" date="2019-05" db="EMBL/GenBank/DDBJ databases">
        <title>The Complete Genome Sequence of the n-alkane-degrading Desulfoglaeba alkanexedens ALDC reveals multiple alkylsuccinate synthase gene clusters.</title>
        <authorList>
            <person name="Callaghan A.V."/>
            <person name="Davidova I.A."/>
            <person name="Duncan K.E."/>
            <person name="Morris B."/>
            <person name="McInerney M.J."/>
        </authorList>
    </citation>
    <scope>NUCLEOTIDE SEQUENCE [LARGE SCALE GENOMIC DNA]</scope>
    <source>
        <strain evidence="5 6">ALDC</strain>
    </source>
</reference>
<dbReference type="PIRSF" id="PIRSF006305">
    <property type="entry name" value="Maf"/>
    <property type="match status" value="1"/>
</dbReference>
<keyword evidence="3 4" id="KW-0546">Nucleotide metabolism</keyword>
<accession>A0A4P8L5W2</accession>
<organism evidence="5 6">
    <name type="scientific">Desulfoglaeba alkanexedens ALDC</name>
    <dbReference type="NCBI Taxonomy" id="980445"/>
    <lineage>
        <taxon>Bacteria</taxon>
        <taxon>Pseudomonadati</taxon>
        <taxon>Thermodesulfobacteriota</taxon>
        <taxon>Syntrophobacteria</taxon>
        <taxon>Syntrophobacterales</taxon>
        <taxon>Syntrophobacteraceae</taxon>
        <taxon>Desulfoglaeba</taxon>
    </lineage>
</organism>
<dbReference type="KEGG" id="dax:FDQ92_02010"/>
<comment type="function">
    <text evidence="4">Nucleoside triphosphate pyrophosphatase that hydrolyzes dTTP and UTP. May have a dual role in cell division arrest and in preventing the incorporation of modified nucleotides into cellular nucleic acids.</text>
</comment>
<name>A0A4P8L5W2_9BACT</name>
<dbReference type="GO" id="GO:0009117">
    <property type="term" value="P:nucleotide metabolic process"/>
    <property type="evidence" value="ECO:0007669"/>
    <property type="project" value="UniProtKB-KW"/>
</dbReference>
<feature type="active site" description="Proton acceptor" evidence="4">
    <location>
        <position position="72"/>
    </location>
</feature>
<evidence type="ECO:0000256" key="4">
    <source>
        <dbReference type="HAMAP-Rule" id="MF_00528"/>
    </source>
</evidence>
<dbReference type="GO" id="GO:0005737">
    <property type="term" value="C:cytoplasm"/>
    <property type="evidence" value="ECO:0007669"/>
    <property type="project" value="UniProtKB-SubCell"/>
</dbReference>
<evidence type="ECO:0000256" key="3">
    <source>
        <dbReference type="ARBA" id="ARBA00023080"/>
    </source>
</evidence>
<comment type="similarity">
    <text evidence="4">Belongs to the Maf family. YhdE subfamily.</text>
</comment>
<comment type="caution">
    <text evidence="4">Lacks conserved residue(s) required for the propagation of feature annotation.</text>
</comment>
<comment type="catalytic activity">
    <reaction evidence="4">
        <text>UTP + H2O = UMP + diphosphate + H(+)</text>
        <dbReference type="Rhea" id="RHEA:29395"/>
        <dbReference type="ChEBI" id="CHEBI:15377"/>
        <dbReference type="ChEBI" id="CHEBI:15378"/>
        <dbReference type="ChEBI" id="CHEBI:33019"/>
        <dbReference type="ChEBI" id="CHEBI:46398"/>
        <dbReference type="ChEBI" id="CHEBI:57865"/>
        <dbReference type="EC" id="3.6.1.9"/>
    </reaction>
</comment>
<dbReference type="NCBIfam" id="TIGR00172">
    <property type="entry name" value="maf"/>
    <property type="match status" value="1"/>
</dbReference>
<gene>
    <name evidence="5" type="ORF">FDQ92_02010</name>
</gene>
<dbReference type="HAMAP" id="MF_00528">
    <property type="entry name" value="Maf"/>
    <property type="match status" value="1"/>
</dbReference>
<keyword evidence="6" id="KW-1185">Reference proteome</keyword>
<feature type="site" description="Important for substrate specificity" evidence="4">
    <location>
        <position position="157"/>
    </location>
</feature>
<dbReference type="AlphaFoldDB" id="A0A4P8L5W2"/>
<keyword evidence="2 4" id="KW-0378">Hydrolase</keyword>
<dbReference type="PANTHER" id="PTHR43213:SF5">
    <property type="entry name" value="BIFUNCTIONAL DTTP_UTP PYROPHOSPHATASE_METHYLTRANSFERASE PROTEIN-RELATED"/>
    <property type="match status" value="1"/>
</dbReference>
<dbReference type="InterPro" id="IPR003697">
    <property type="entry name" value="Maf-like"/>
</dbReference>
<dbReference type="Gene3D" id="3.90.950.10">
    <property type="match status" value="1"/>
</dbReference>
<sequence>MFTTREPFVLASASPRRRELLQGLGLQFDVFPSDGVEWPAHGSPGEQVRVWARRKVQSVCRRFPDRWVLGADTIVVLGGAVFGKPLDREDAARCLRELSGRTHEVMTAVCLAHAARHMQFERAVRTQVTFKDLSSAEIDAYVDTGEPYDKAGAYGIQGMGACLVRSIHGSYTNVVGLPLCETLEWICRFGIAAPTTTRAL</sequence>
<keyword evidence="4" id="KW-0963">Cytoplasm</keyword>
<dbReference type="PANTHER" id="PTHR43213">
    <property type="entry name" value="BIFUNCTIONAL DTTP/UTP PYROPHOSPHATASE/METHYLTRANSFERASE PROTEIN-RELATED"/>
    <property type="match status" value="1"/>
</dbReference>
<comment type="subcellular location">
    <subcellularLocation>
        <location evidence="4">Cytoplasm</location>
    </subcellularLocation>
</comment>
<dbReference type="EC" id="3.6.1.9" evidence="4"/>